<keyword evidence="1" id="KW-1133">Transmembrane helix</keyword>
<name>A0A251XM07_CLAMM</name>
<reference evidence="2 3" key="1">
    <citation type="submission" date="2016-08" db="EMBL/GenBank/DDBJ databases">
        <title>Genome sequence of Clavibacter michiganensis subsp. michiganensis strain CASJ007.</title>
        <authorList>
            <person name="Thapa S.P."/>
            <person name="Coaker G."/>
        </authorList>
    </citation>
    <scope>NUCLEOTIDE SEQUENCE [LARGE SCALE GENOMIC DNA]</scope>
    <source>
        <strain evidence="2">CASJ007</strain>
    </source>
</reference>
<feature type="transmembrane region" description="Helical" evidence="1">
    <location>
        <begin position="62"/>
        <end position="83"/>
    </location>
</feature>
<sequence length="95" mass="9949">MASNDAKARARPYGSTVLLLVAELVVATIAYINNIAFSGLLGVCGYNDPDCDYGLADFGYRFGALGIASVAVLSTVVTVFFIARRQPVGGSRSRG</sequence>
<dbReference type="AlphaFoldDB" id="A0A251XM07"/>
<comment type="caution">
    <text evidence="2">The sequence shown here is derived from an EMBL/GenBank/DDBJ whole genome shotgun (WGS) entry which is preliminary data.</text>
</comment>
<feature type="transmembrane region" description="Helical" evidence="1">
    <location>
        <begin position="12"/>
        <end position="32"/>
    </location>
</feature>
<dbReference type="EMBL" id="MDHH01000001">
    <property type="protein sequence ID" value="OUE04088.1"/>
    <property type="molecule type" value="Genomic_DNA"/>
</dbReference>
<keyword evidence="1" id="KW-0812">Transmembrane</keyword>
<accession>A0A251XM07</accession>
<evidence type="ECO:0000256" key="1">
    <source>
        <dbReference type="SAM" id="Phobius"/>
    </source>
</evidence>
<evidence type="ECO:0000313" key="2">
    <source>
        <dbReference type="EMBL" id="OUE04088.1"/>
    </source>
</evidence>
<evidence type="ECO:0000313" key="3">
    <source>
        <dbReference type="Proteomes" id="UP000195062"/>
    </source>
</evidence>
<protein>
    <submittedName>
        <fullName evidence="2">Uncharacterized protein</fullName>
    </submittedName>
</protein>
<keyword evidence="1" id="KW-0472">Membrane</keyword>
<gene>
    <name evidence="2" type="ORF">CMMCAS07_04005</name>
</gene>
<dbReference type="Proteomes" id="UP000195062">
    <property type="component" value="Unassembled WGS sequence"/>
</dbReference>
<organism evidence="2 3">
    <name type="scientific">Clavibacter michiganensis subsp. michiganensis</name>
    <dbReference type="NCBI Taxonomy" id="33013"/>
    <lineage>
        <taxon>Bacteria</taxon>
        <taxon>Bacillati</taxon>
        <taxon>Actinomycetota</taxon>
        <taxon>Actinomycetes</taxon>
        <taxon>Micrococcales</taxon>
        <taxon>Microbacteriaceae</taxon>
        <taxon>Clavibacter</taxon>
    </lineage>
</organism>
<keyword evidence="3" id="KW-1185">Reference proteome</keyword>
<proteinExistence type="predicted"/>